<feature type="domain" description="HTH cro/C1-type" evidence="1">
    <location>
        <begin position="15"/>
        <end position="71"/>
    </location>
</feature>
<accession>A0ABD5EBR3</accession>
<reference evidence="3" key="1">
    <citation type="submission" date="2023-07" db="EMBL/GenBank/DDBJ databases">
        <title>30 novel species of actinomycetes from the DSMZ collection.</title>
        <authorList>
            <person name="Nouioui I."/>
        </authorList>
    </citation>
    <scope>NUCLEOTIDE SEQUENCE [LARGE SCALE GENOMIC DNA]</scope>
    <source>
        <strain evidence="3">DSM 41982</strain>
    </source>
</reference>
<comment type="caution">
    <text evidence="2">The sequence shown here is derived from an EMBL/GenBank/DDBJ whole genome shotgun (WGS) entry which is preliminary data.</text>
</comment>
<proteinExistence type="predicted"/>
<sequence length="408" mass="43980">MDGPTENLCVDAERLRRAREARHLSRPQLASLLGVSPEWVKKAETGERVIDRLPMLYRLCRVLGLTDVAELTGGQTSMPVATGGRLAHPGVEKLRAAVHAPLFVQEEPEDVGVLAGRVAQTWAIWHGVREQRTAVAAVLPDLIRTGHATMRAAEGPEKRRAAVVLSEVYALAQQYAAHIVDPPLYWTLVDRARMLAEQADDVLALAGAAWVTGNGLRAAGDTEGARRVAADAAETLERSTEDGSDRLRGLYGSLCLHVALSAAQERREGDAWHWWDKADRAAARLGTAYMHPWTAFGEGNVAVHGVSIAADLGAHGTALQRMTEVDPETIPSVERRSRLYLDAARGERARHQVAAALTYLRLAVATSPEAVRYTPAGRALAEDLARTAPAPLRRAAHDVASLVGVPAA</sequence>
<dbReference type="AlphaFoldDB" id="A0ABD5EBR3"/>
<name>A0ABD5EBR3_9ACTN</name>
<protein>
    <submittedName>
        <fullName evidence="2">Helix-turn-helix transcriptional regulator</fullName>
    </submittedName>
</protein>
<dbReference type="InterPro" id="IPR001387">
    <property type="entry name" value="Cro/C1-type_HTH"/>
</dbReference>
<gene>
    <name evidence="2" type="ORF">RM574_25680</name>
</gene>
<dbReference type="EMBL" id="JAVRER010000056">
    <property type="protein sequence ID" value="MDT0418876.1"/>
    <property type="molecule type" value="Genomic_DNA"/>
</dbReference>
<dbReference type="Proteomes" id="UP001183607">
    <property type="component" value="Unassembled WGS sequence"/>
</dbReference>
<dbReference type="SMART" id="SM00530">
    <property type="entry name" value="HTH_XRE"/>
    <property type="match status" value="1"/>
</dbReference>
<evidence type="ECO:0000313" key="2">
    <source>
        <dbReference type="EMBL" id="MDT0418876.1"/>
    </source>
</evidence>
<dbReference type="RefSeq" id="WP_093853122.1">
    <property type="nucleotide sequence ID" value="NZ_JAVRER010000056.1"/>
</dbReference>
<dbReference type="SUPFAM" id="SSF47413">
    <property type="entry name" value="lambda repressor-like DNA-binding domains"/>
    <property type="match status" value="1"/>
</dbReference>
<dbReference type="Pfam" id="PF13560">
    <property type="entry name" value="HTH_31"/>
    <property type="match status" value="1"/>
</dbReference>
<dbReference type="PROSITE" id="PS50943">
    <property type="entry name" value="HTH_CROC1"/>
    <property type="match status" value="1"/>
</dbReference>
<dbReference type="Gene3D" id="1.10.260.40">
    <property type="entry name" value="lambda repressor-like DNA-binding domains"/>
    <property type="match status" value="1"/>
</dbReference>
<dbReference type="CDD" id="cd00093">
    <property type="entry name" value="HTH_XRE"/>
    <property type="match status" value="1"/>
</dbReference>
<evidence type="ECO:0000313" key="3">
    <source>
        <dbReference type="Proteomes" id="UP001183607"/>
    </source>
</evidence>
<evidence type="ECO:0000259" key="1">
    <source>
        <dbReference type="PROSITE" id="PS50943"/>
    </source>
</evidence>
<organism evidence="2 3">
    <name type="scientific">Streptomyces evansiae</name>
    <dbReference type="NCBI Taxonomy" id="3075535"/>
    <lineage>
        <taxon>Bacteria</taxon>
        <taxon>Bacillati</taxon>
        <taxon>Actinomycetota</taxon>
        <taxon>Actinomycetes</taxon>
        <taxon>Kitasatosporales</taxon>
        <taxon>Streptomycetaceae</taxon>
        <taxon>Streptomyces</taxon>
    </lineage>
</organism>
<dbReference type="InterPro" id="IPR010982">
    <property type="entry name" value="Lambda_DNA-bd_dom_sf"/>
</dbReference>